<dbReference type="Proteomes" id="UP000253501">
    <property type="component" value="Unassembled WGS sequence"/>
</dbReference>
<evidence type="ECO:0000256" key="2">
    <source>
        <dbReference type="ARBA" id="ARBA00023315"/>
    </source>
</evidence>
<dbReference type="PROSITE" id="PS51186">
    <property type="entry name" value="GNAT"/>
    <property type="match status" value="1"/>
</dbReference>
<dbReference type="PANTHER" id="PTHR43877">
    <property type="entry name" value="AMINOALKYLPHOSPHONATE N-ACETYLTRANSFERASE-RELATED-RELATED"/>
    <property type="match status" value="1"/>
</dbReference>
<dbReference type="AlphaFoldDB" id="A0A367P8R7"/>
<dbReference type="SUPFAM" id="SSF55729">
    <property type="entry name" value="Acyl-CoA N-acyltransferases (Nat)"/>
    <property type="match status" value="1"/>
</dbReference>
<dbReference type="EMBL" id="QDHA01000107">
    <property type="protein sequence ID" value="RCJ04230.1"/>
    <property type="molecule type" value="Genomic_DNA"/>
</dbReference>
<sequence>MSDLALIPATAADAERLAAMHAASWQHTYPGILPAAYLQEQAYPERLAAWRARMLDGADGPAEVTLAMVDGEAAGFACLLPDAEPQFGIYLDNLHVLPAFHGHGLGKRLLAHCAQRVAGHWPGRPLFLYVLEDNTQAREFYRRLGGEESDVFEDDFPGPGLRVMVRRVTWPDVAALVRRLTSGKPG</sequence>
<evidence type="ECO:0000313" key="4">
    <source>
        <dbReference type="EMBL" id="RCJ04230.1"/>
    </source>
</evidence>
<organism evidence="4 5">
    <name type="scientific">Cupriavidus necator</name>
    <name type="common">Alcaligenes eutrophus</name>
    <name type="synonym">Ralstonia eutropha</name>
    <dbReference type="NCBI Taxonomy" id="106590"/>
    <lineage>
        <taxon>Bacteria</taxon>
        <taxon>Pseudomonadati</taxon>
        <taxon>Pseudomonadota</taxon>
        <taxon>Betaproteobacteria</taxon>
        <taxon>Burkholderiales</taxon>
        <taxon>Burkholderiaceae</taxon>
        <taxon>Cupriavidus</taxon>
    </lineage>
</organism>
<dbReference type="GO" id="GO:0016747">
    <property type="term" value="F:acyltransferase activity, transferring groups other than amino-acyl groups"/>
    <property type="evidence" value="ECO:0007669"/>
    <property type="project" value="InterPro"/>
</dbReference>
<dbReference type="Pfam" id="PF00583">
    <property type="entry name" value="Acetyltransf_1"/>
    <property type="match status" value="1"/>
</dbReference>
<keyword evidence="1 4" id="KW-0808">Transferase</keyword>
<dbReference type="InterPro" id="IPR016181">
    <property type="entry name" value="Acyl_CoA_acyltransferase"/>
</dbReference>
<proteinExistence type="predicted"/>
<feature type="domain" description="N-acetyltransferase" evidence="3">
    <location>
        <begin position="4"/>
        <end position="169"/>
    </location>
</feature>
<name>A0A367P8R7_CUPNE</name>
<accession>A0A367P8R7</accession>
<dbReference type="InterPro" id="IPR050832">
    <property type="entry name" value="Bact_Acetyltransf"/>
</dbReference>
<comment type="caution">
    <text evidence="4">The sequence shown here is derived from an EMBL/GenBank/DDBJ whole genome shotgun (WGS) entry which is preliminary data.</text>
</comment>
<evidence type="ECO:0000256" key="1">
    <source>
        <dbReference type="ARBA" id="ARBA00022679"/>
    </source>
</evidence>
<dbReference type="RefSeq" id="WP_114135609.1">
    <property type="nucleotide sequence ID" value="NZ_CP068435.1"/>
</dbReference>
<evidence type="ECO:0000313" key="5">
    <source>
        <dbReference type="Proteomes" id="UP000253501"/>
    </source>
</evidence>
<dbReference type="CDD" id="cd04301">
    <property type="entry name" value="NAT_SF"/>
    <property type="match status" value="1"/>
</dbReference>
<keyword evidence="2" id="KW-0012">Acyltransferase</keyword>
<evidence type="ECO:0000259" key="3">
    <source>
        <dbReference type="PROSITE" id="PS51186"/>
    </source>
</evidence>
<dbReference type="Gene3D" id="3.40.630.30">
    <property type="match status" value="1"/>
</dbReference>
<gene>
    <name evidence="4" type="ORF">DDK22_33040</name>
</gene>
<dbReference type="InterPro" id="IPR000182">
    <property type="entry name" value="GNAT_dom"/>
</dbReference>
<protein>
    <submittedName>
        <fullName evidence="4">GNAT family N-acetyltransferase</fullName>
    </submittedName>
</protein>
<reference evidence="4 5" key="1">
    <citation type="submission" date="2018-04" db="EMBL/GenBank/DDBJ databases">
        <title>Cupriavidus necator CR12 genome sequencing and assembly.</title>
        <authorList>
            <person name="Ben Fekih I."/>
            <person name="Mazhar H.S."/>
            <person name="Bello S.K."/>
            <person name="Rensing C."/>
        </authorList>
    </citation>
    <scope>NUCLEOTIDE SEQUENCE [LARGE SCALE GENOMIC DNA]</scope>
    <source>
        <strain evidence="4 5">CR12</strain>
    </source>
</reference>